<dbReference type="PANTHER" id="PTHR35272:SF4">
    <property type="entry name" value="THIOL:DISULFIDE INTERCHANGE PROTEIN DSBG"/>
    <property type="match status" value="1"/>
</dbReference>
<dbReference type="Gene3D" id="3.10.450.70">
    <property type="entry name" value="Disulphide bond isomerase, DsbC/G, N-terminal"/>
    <property type="match status" value="1"/>
</dbReference>
<dbReference type="RefSeq" id="WP_284100165.1">
    <property type="nucleotide sequence ID" value="NZ_JARRAF010000006.1"/>
</dbReference>
<keyword evidence="2" id="KW-1185">Reference proteome</keyword>
<dbReference type="Proteomes" id="UP001172778">
    <property type="component" value="Unassembled WGS sequence"/>
</dbReference>
<protein>
    <submittedName>
        <fullName evidence="1">DsbC family protein</fullName>
    </submittedName>
</protein>
<gene>
    <name evidence="1" type="ORF">PZA18_07345</name>
</gene>
<reference evidence="1" key="1">
    <citation type="submission" date="2023-03" db="EMBL/GenBank/DDBJ databases">
        <title>Chitinimonas shenzhenensis gen. nov., sp. nov., a novel member of family Burkholderiaceae isolated from activated sludge collected in Shen Zhen, China.</title>
        <authorList>
            <person name="Wang X."/>
        </authorList>
    </citation>
    <scope>NUCLEOTIDE SEQUENCE</scope>
    <source>
        <strain evidence="1">DQS-5</strain>
    </source>
</reference>
<dbReference type="InterPro" id="IPR009094">
    <property type="entry name" value="DiS-bond_isomerase_DsbC/G_N_sf"/>
</dbReference>
<organism evidence="1 2">
    <name type="scientific">Parachitinimonas caeni</name>
    <dbReference type="NCBI Taxonomy" id="3031301"/>
    <lineage>
        <taxon>Bacteria</taxon>
        <taxon>Pseudomonadati</taxon>
        <taxon>Pseudomonadota</taxon>
        <taxon>Betaproteobacteria</taxon>
        <taxon>Neisseriales</taxon>
        <taxon>Chitinibacteraceae</taxon>
        <taxon>Parachitinimonas</taxon>
    </lineage>
</organism>
<dbReference type="InterPro" id="IPR036249">
    <property type="entry name" value="Thioredoxin-like_sf"/>
</dbReference>
<dbReference type="SUPFAM" id="SSF52833">
    <property type="entry name" value="Thioredoxin-like"/>
    <property type="match status" value="1"/>
</dbReference>
<evidence type="ECO:0000313" key="1">
    <source>
        <dbReference type="EMBL" id="MDK2123861.1"/>
    </source>
</evidence>
<name>A0ABT7DUW1_9NEIS</name>
<accession>A0ABT7DUW1</accession>
<proteinExistence type="predicted"/>
<sequence length="281" mass="29984">MTRPSSIAVRQASRIRQQYLLRLSGGLILGALGLTLLAQSSASQAADPPPMLAKQHILEQKPVGLGGLIAYRVEKEGKEVVLYGTADRKVLISGVIWNAETGENLSDRFAPKPARPNESNNANASTAIPPQMRELAKLSGVQEGVADPARTVYIVFDPRCPHCHTLYRNTRSYVAAGHSIKWLPATVLGDGGEPLAAAILQGQAPRQILDAVMTGASRPTMTPSPSTSNALAANRDFFFSAFRGVGNPGVPTAFYLDRKTGRPRMMPGASDPASLQEIFGS</sequence>
<dbReference type="Gene3D" id="3.40.30.10">
    <property type="entry name" value="Glutaredoxin"/>
    <property type="match status" value="1"/>
</dbReference>
<evidence type="ECO:0000313" key="2">
    <source>
        <dbReference type="Proteomes" id="UP001172778"/>
    </source>
</evidence>
<dbReference type="EMBL" id="JARRAF010000006">
    <property type="protein sequence ID" value="MDK2123861.1"/>
    <property type="molecule type" value="Genomic_DNA"/>
</dbReference>
<comment type="caution">
    <text evidence="1">The sequence shown here is derived from an EMBL/GenBank/DDBJ whole genome shotgun (WGS) entry which is preliminary data.</text>
</comment>
<dbReference type="InterPro" id="IPR051470">
    <property type="entry name" value="Thiol:disulfide_interchange"/>
</dbReference>
<dbReference type="PANTHER" id="PTHR35272">
    <property type="entry name" value="THIOL:DISULFIDE INTERCHANGE PROTEIN DSBC-RELATED"/>
    <property type="match status" value="1"/>
</dbReference>